<sequence length="132" mass="14295">MFAGARVLVIDNTSAAPTSFLFRVVLMPATADVARYQDYSKDLGRVERVEVLAFPSSNQHALSTEVFTFMDLVAFLHSNDDMVHYDLIPSVGTGCSLIYAGKQLGGDKAARDYSIEGGSVLNLVIALRDGSF</sequence>
<dbReference type="SUPFAM" id="SSF54236">
    <property type="entry name" value="Ubiquitin-like"/>
    <property type="match status" value="1"/>
</dbReference>
<comment type="caution">
    <text evidence="2">The sequence shown here is derived from an EMBL/GenBank/DDBJ whole genome shotgun (WGS) entry which is preliminary data.</text>
</comment>
<dbReference type="EMBL" id="CAWUPB010001160">
    <property type="protein sequence ID" value="CAK7340770.1"/>
    <property type="molecule type" value="Genomic_DNA"/>
</dbReference>
<reference evidence="2 3" key="1">
    <citation type="submission" date="2024-01" db="EMBL/GenBank/DDBJ databases">
        <authorList>
            <person name="Waweru B."/>
        </authorList>
    </citation>
    <scope>NUCLEOTIDE SEQUENCE [LARGE SCALE GENOMIC DNA]</scope>
</reference>
<accession>A0AAV1RVR0</accession>
<dbReference type="PROSITE" id="PS50053">
    <property type="entry name" value="UBIQUITIN_2"/>
    <property type="match status" value="1"/>
</dbReference>
<evidence type="ECO:0000313" key="2">
    <source>
        <dbReference type="EMBL" id="CAK7340770.1"/>
    </source>
</evidence>
<dbReference type="Proteomes" id="UP001314170">
    <property type="component" value="Unassembled WGS sequence"/>
</dbReference>
<keyword evidence="3" id="KW-1185">Reference proteome</keyword>
<organism evidence="2 3">
    <name type="scientific">Dovyalis caffra</name>
    <dbReference type="NCBI Taxonomy" id="77055"/>
    <lineage>
        <taxon>Eukaryota</taxon>
        <taxon>Viridiplantae</taxon>
        <taxon>Streptophyta</taxon>
        <taxon>Embryophyta</taxon>
        <taxon>Tracheophyta</taxon>
        <taxon>Spermatophyta</taxon>
        <taxon>Magnoliopsida</taxon>
        <taxon>eudicotyledons</taxon>
        <taxon>Gunneridae</taxon>
        <taxon>Pentapetalae</taxon>
        <taxon>rosids</taxon>
        <taxon>fabids</taxon>
        <taxon>Malpighiales</taxon>
        <taxon>Salicaceae</taxon>
        <taxon>Flacourtieae</taxon>
        <taxon>Dovyalis</taxon>
    </lineage>
</organism>
<dbReference type="InterPro" id="IPR029071">
    <property type="entry name" value="Ubiquitin-like_domsf"/>
</dbReference>
<proteinExistence type="predicted"/>
<protein>
    <recommendedName>
        <fullName evidence="1">Ubiquitin-like domain-containing protein</fullName>
    </recommendedName>
</protein>
<dbReference type="InterPro" id="IPR000626">
    <property type="entry name" value="Ubiquitin-like_dom"/>
</dbReference>
<gene>
    <name evidence="2" type="ORF">DCAF_LOCUS15856</name>
</gene>
<evidence type="ECO:0000313" key="3">
    <source>
        <dbReference type="Proteomes" id="UP001314170"/>
    </source>
</evidence>
<dbReference type="AlphaFoldDB" id="A0AAV1RVR0"/>
<evidence type="ECO:0000259" key="1">
    <source>
        <dbReference type="PROSITE" id="PS50053"/>
    </source>
</evidence>
<feature type="domain" description="Ubiquitin-like" evidence="1">
    <location>
        <begin position="97"/>
        <end position="130"/>
    </location>
</feature>
<name>A0AAV1RVR0_9ROSI</name>
<dbReference type="Gene3D" id="3.10.20.90">
    <property type="entry name" value="Phosphatidylinositol 3-kinase Catalytic Subunit, Chain A, domain 1"/>
    <property type="match status" value="1"/>
</dbReference>